<feature type="compositionally biased region" description="Low complexity" evidence="1">
    <location>
        <begin position="447"/>
        <end position="473"/>
    </location>
</feature>
<dbReference type="Proteomes" id="UP000799640">
    <property type="component" value="Unassembled WGS sequence"/>
</dbReference>
<accession>A0A6G1HT11</accession>
<feature type="compositionally biased region" description="Polar residues" evidence="1">
    <location>
        <begin position="514"/>
        <end position="532"/>
    </location>
</feature>
<dbReference type="EMBL" id="ML996698">
    <property type="protein sequence ID" value="KAF2399160.1"/>
    <property type="molecule type" value="Genomic_DNA"/>
</dbReference>
<gene>
    <name evidence="2" type="ORF">EJ06DRAFT_73613</name>
</gene>
<keyword evidence="3" id="KW-1185">Reference proteome</keyword>
<evidence type="ECO:0000256" key="1">
    <source>
        <dbReference type="SAM" id="MobiDB-lite"/>
    </source>
</evidence>
<protein>
    <submittedName>
        <fullName evidence="2">Uncharacterized protein</fullName>
    </submittedName>
</protein>
<feature type="compositionally biased region" description="Polar residues" evidence="1">
    <location>
        <begin position="80"/>
        <end position="93"/>
    </location>
</feature>
<feature type="region of interest" description="Disordered" evidence="1">
    <location>
        <begin position="445"/>
        <end position="551"/>
    </location>
</feature>
<feature type="compositionally biased region" description="Polar residues" evidence="1">
    <location>
        <begin position="159"/>
        <end position="174"/>
    </location>
</feature>
<name>A0A6G1HT11_9PEZI</name>
<organism evidence="2 3">
    <name type="scientific">Trichodelitschia bisporula</name>
    <dbReference type="NCBI Taxonomy" id="703511"/>
    <lineage>
        <taxon>Eukaryota</taxon>
        <taxon>Fungi</taxon>
        <taxon>Dikarya</taxon>
        <taxon>Ascomycota</taxon>
        <taxon>Pezizomycotina</taxon>
        <taxon>Dothideomycetes</taxon>
        <taxon>Dothideomycetes incertae sedis</taxon>
        <taxon>Phaeotrichales</taxon>
        <taxon>Phaeotrichaceae</taxon>
        <taxon>Trichodelitschia</taxon>
    </lineage>
</organism>
<reference evidence="2" key="1">
    <citation type="journal article" date="2020" name="Stud. Mycol.">
        <title>101 Dothideomycetes genomes: a test case for predicting lifestyles and emergence of pathogens.</title>
        <authorList>
            <person name="Haridas S."/>
            <person name="Albert R."/>
            <person name="Binder M."/>
            <person name="Bloem J."/>
            <person name="Labutti K."/>
            <person name="Salamov A."/>
            <person name="Andreopoulos B."/>
            <person name="Baker S."/>
            <person name="Barry K."/>
            <person name="Bills G."/>
            <person name="Bluhm B."/>
            <person name="Cannon C."/>
            <person name="Castanera R."/>
            <person name="Culley D."/>
            <person name="Daum C."/>
            <person name="Ezra D."/>
            <person name="Gonzalez J."/>
            <person name="Henrissat B."/>
            <person name="Kuo A."/>
            <person name="Liang C."/>
            <person name="Lipzen A."/>
            <person name="Lutzoni F."/>
            <person name="Magnuson J."/>
            <person name="Mondo S."/>
            <person name="Nolan M."/>
            <person name="Ohm R."/>
            <person name="Pangilinan J."/>
            <person name="Park H.-J."/>
            <person name="Ramirez L."/>
            <person name="Alfaro M."/>
            <person name="Sun H."/>
            <person name="Tritt A."/>
            <person name="Yoshinaga Y."/>
            <person name="Zwiers L.-H."/>
            <person name="Turgeon B."/>
            <person name="Goodwin S."/>
            <person name="Spatafora J."/>
            <person name="Crous P."/>
            <person name="Grigoriev I."/>
        </authorList>
    </citation>
    <scope>NUCLEOTIDE SEQUENCE</scope>
    <source>
        <strain evidence="2">CBS 262.69</strain>
    </source>
</reference>
<sequence>MRMTMTSSIALSNSSIRWLYRQLNILLFVASSPSLHSNSSLQVRQITTSRCNLPEPCRHHCATPYELDTRHIIRSRYSRTTSNMSYPSASPPTQAMGRNGTSKRQDRLVADDTDILIDRLLQDLLKVPAPSETAEFQCNNFASEHSLSDASTHDMPHQQIDSSTGNPETHSISFVSPPEPYAFEAEAAPGIQTTPLHLALDASTCRENRSNPPEQADTASISQSTLSYVSLTPSDSISQVMDRLYPSPIPEPPAFLPAAQAPVPQVCADTAQSAFESQVSQNNAMLEIPDHRDGASLLTRCRSKSVSTVYSYQTIVPDDSVSRVMDRNWARERKPQYRSVSSPNFPVVVSLPRVATPSSLPLGAVSPSELREQAAIHAEKAATYALAAKHAEEAEMLAKQAEMIETAQRQRTSVALLPAPAQPASLSSKRASLYTSGKSVRVCDAPSSVNASWTNSSSKGSGSSGTLNSSRMSGFKRSVDTSRVRVSGLFKKLPHSSPNTPFTTPPTSPRVVSASFSQQPNASTPPKSSQVGRTPVDSVIMASPREPKSKKRITFAGLELHF</sequence>
<feature type="region of interest" description="Disordered" evidence="1">
    <location>
        <begin position="80"/>
        <end position="104"/>
    </location>
</feature>
<proteinExistence type="predicted"/>
<dbReference type="AlphaFoldDB" id="A0A6G1HT11"/>
<feature type="region of interest" description="Disordered" evidence="1">
    <location>
        <begin position="147"/>
        <end position="176"/>
    </location>
</feature>
<evidence type="ECO:0000313" key="3">
    <source>
        <dbReference type="Proteomes" id="UP000799640"/>
    </source>
</evidence>
<evidence type="ECO:0000313" key="2">
    <source>
        <dbReference type="EMBL" id="KAF2399160.1"/>
    </source>
</evidence>